<feature type="domain" description="Bacterial Ig-like" evidence="1">
    <location>
        <begin position="64"/>
        <end position="162"/>
    </location>
</feature>
<organism evidence="2 3">
    <name type="scientific">Vallitalea pronyensis</name>
    <dbReference type="NCBI Taxonomy" id="1348613"/>
    <lineage>
        <taxon>Bacteria</taxon>
        <taxon>Bacillati</taxon>
        <taxon>Bacillota</taxon>
        <taxon>Clostridia</taxon>
        <taxon>Lachnospirales</taxon>
        <taxon>Vallitaleaceae</taxon>
        <taxon>Vallitalea</taxon>
    </lineage>
</organism>
<dbReference type="EMBL" id="CP058649">
    <property type="protein sequence ID" value="QUI22526.1"/>
    <property type="molecule type" value="Genomic_DNA"/>
</dbReference>
<dbReference type="KEGG" id="vpy:HZI73_09530"/>
<dbReference type="RefSeq" id="WP_212698015.1">
    <property type="nucleotide sequence ID" value="NZ_CP058649.1"/>
</dbReference>
<reference evidence="2" key="1">
    <citation type="submission" date="2020-07" db="EMBL/GenBank/DDBJ databases">
        <title>Vallitalea pronyensis genome.</title>
        <authorList>
            <person name="Postec A."/>
        </authorList>
    </citation>
    <scope>NUCLEOTIDE SEQUENCE</scope>
    <source>
        <strain evidence="2">FatNI3</strain>
    </source>
</reference>
<accession>A0A8J8SGE7</accession>
<dbReference type="InterPro" id="IPR046878">
    <property type="entry name" value="Big_14"/>
</dbReference>
<protein>
    <recommendedName>
        <fullName evidence="1">Bacterial Ig-like domain-containing protein</fullName>
    </recommendedName>
</protein>
<dbReference type="Pfam" id="PF20251">
    <property type="entry name" value="Big_14"/>
    <property type="match status" value="1"/>
</dbReference>
<dbReference type="AlphaFoldDB" id="A0A8J8SGE7"/>
<keyword evidence="3" id="KW-1185">Reference proteome</keyword>
<evidence type="ECO:0000313" key="2">
    <source>
        <dbReference type="EMBL" id="QUI22526.1"/>
    </source>
</evidence>
<evidence type="ECO:0000313" key="3">
    <source>
        <dbReference type="Proteomes" id="UP000683246"/>
    </source>
</evidence>
<sequence length="175" mass="20565">MRLRRLLFLVLVIGVGWLVWHLISIEMGYSNRLELSDKFYKDDIDIHQIEDNHAIYHILNPSDDIKLSLNQNTYNIGDNMVYTIKNNGSEEAVFGTVYHIEIYIRDQWYTVPFKEDIAFNSLAYTVKGQSEMSQSIWLDALYRPLKQGRYRLIKGVNGDYYSTEFQVVKSSHDED</sequence>
<proteinExistence type="predicted"/>
<evidence type="ECO:0000259" key="1">
    <source>
        <dbReference type="Pfam" id="PF20251"/>
    </source>
</evidence>
<name>A0A8J8SGE7_9FIRM</name>
<dbReference type="Proteomes" id="UP000683246">
    <property type="component" value="Chromosome"/>
</dbReference>
<gene>
    <name evidence="2" type="ORF">HZI73_09530</name>
</gene>